<dbReference type="EMBL" id="JAZDQP010000014">
    <property type="protein sequence ID" value="MEE1868603.1"/>
    <property type="molecule type" value="Genomic_DNA"/>
</dbReference>
<proteinExistence type="predicted"/>
<reference evidence="2 3" key="1">
    <citation type="submission" date="2024-01" db="EMBL/GenBank/DDBJ databases">
        <title>Unpublished Manusciprt.</title>
        <authorList>
            <person name="Duman M."/>
            <person name="Valdes E.G."/>
            <person name="Ajmi N."/>
            <person name="Altun S."/>
            <person name="Saticioglu I.B."/>
        </authorList>
    </citation>
    <scope>NUCLEOTIDE SEQUENCE [LARGE SCALE GENOMIC DNA]</scope>
    <source>
        <strain evidence="2 3">120P</strain>
    </source>
</reference>
<feature type="region of interest" description="Disordered" evidence="1">
    <location>
        <begin position="1"/>
        <end position="32"/>
    </location>
</feature>
<keyword evidence="3" id="KW-1185">Reference proteome</keyword>
<name>A0AB35WYB2_9PSED</name>
<feature type="compositionally biased region" description="Basic and acidic residues" evidence="1">
    <location>
        <begin position="1"/>
        <end position="10"/>
    </location>
</feature>
<gene>
    <name evidence="2" type="ORF">V0R53_19665</name>
</gene>
<protein>
    <submittedName>
        <fullName evidence="2">Uncharacterized protein</fullName>
    </submittedName>
</protein>
<dbReference type="RefSeq" id="WP_330080342.1">
    <property type="nucleotide sequence ID" value="NZ_JAZDCU010000012.1"/>
</dbReference>
<organism evidence="2 3">
    <name type="scientific">Pseudomonas auratipiscis</name>
    <dbReference type="NCBI Taxonomy" id="3115853"/>
    <lineage>
        <taxon>Bacteria</taxon>
        <taxon>Pseudomonadati</taxon>
        <taxon>Pseudomonadota</taxon>
        <taxon>Gammaproteobacteria</taxon>
        <taxon>Pseudomonadales</taxon>
        <taxon>Pseudomonadaceae</taxon>
        <taxon>Pseudomonas</taxon>
    </lineage>
</organism>
<evidence type="ECO:0000313" key="2">
    <source>
        <dbReference type="EMBL" id="MEE1868603.1"/>
    </source>
</evidence>
<feature type="region of interest" description="Disordered" evidence="1">
    <location>
        <begin position="45"/>
        <end position="64"/>
    </location>
</feature>
<sequence length="682" mass="72581">MNSREPDATEHASAANDNDVTDCDTHTRRKLPKIKLIDQVRAPINHRPRHTPEKPAHTGDKYRPDVAVGTAFGTNETSNLYSDQVRFNASGGHGFAAEQGNHLIDRINLKKARIIGDDNALNGADRIIDGVKIQSKYCATGGRCISSCYDKSGNFRYIHDGKAMQIEVPSDKYEDALKSVRARIEAGKIPGYTDPNDAEKVVRKGNLTYKQAVNIAKFGTVESVTFDALNGVKVGVAAGSLSAAVAFAQGIWSGQPPAVALKNAAWAGLKVGGSALAISVISSQLGRTAFEQAFREVSKAFVEKLSPKLVSALVKSMTGKVLTGAAATNTLAKLLRGNLVSLVVSTVVLSTGDIIRTCRGRISTLQFAKNLTSTASSVGGGYAGFTSGALAGTACFPGPGTLIGGILGAIGGSLAAGYLTSSVMDNLIIDDAVALQALFEMQLVKVAKDYLLLSDEIEDIVSLLDEDGLPDFFMQAHAMGDAGRAEFMSQRLEGYAQVALKLRAAIGAPPEDELIQQQARIIGELSAAEYNGELPINPDTAELTATFAEALTDFLKVEGVKSESVIWGEELVSTKGLKKLGNALNSFGRIEDGAPIDAVIAVIDTTKLGTATDGIILTNASMWIKPLFSDAYKIDYHALPSNTRVGDENLEINDCAPIGLSSKELRIDMRRILRLIKGHFRL</sequence>
<dbReference type="Proteomes" id="UP001307839">
    <property type="component" value="Unassembled WGS sequence"/>
</dbReference>
<dbReference type="AlphaFoldDB" id="A0AB35WYB2"/>
<feature type="compositionally biased region" description="Basic and acidic residues" evidence="1">
    <location>
        <begin position="50"/>
        <end position="64"/>
    </location>
</feature>
<evidence type="ECO:0000256" key="1">
    <source>
        <dbReference type="SAM" id="MobiDB-lite"/>
    </source>
</evidence>
<accession>A0AB35WYB2</accession>
<evidence type="ECO:0000313" key="3">
    <source>
        <dbReference type="Proteomes" id="UP001307839"/>
    </source>
</evidence>
<comment type="caution">
    <text evidence="2">The sequence shown here is derived from an EMBL/GenBank/DDBJ whole genome shotgun (WGS) entry which is preliminary data.</text>
</comment>